<dbReference type="STRING" id="1036612.A0A1L9T1X2"/>
<dbReference type="Proteomes" id="UP000184356">
    <property type="component" value="Unassembled WGS sequence"/>
</dbReference>
<dbReference type="Pfam" id="PF11951">
    <property type="entry name" value="Fungal_trans_2"/>
    <property type="match status" value="1"/>
</dbReference>
<comment type="subcellular location">
    <subcellularLocation>
        <location evidence="1">Nucleus</location>
    </subcellularLocation>
</comment>
<evidence type="ECO:0000256" key="2">
    <source>
        <dbReference type="ARBA" id="ARBA00023242"/>
    </source>
</evidence>
<dbReference type="PANTHER" id="PTHR37534:SF2">
    <property type="entry name" value="N-ACETYLTRANSFERASE DOMAIN-CONTAINING PROTEIN"/>
    <property type="match status" value="1"/>
</dbReference>
<dbReference type="VEuPathDB" id="FungiDB:ASPSYDRAFT_136852"/>
<keyword evidence="4" id="KW-1185">Reference proteome</keyword>
<keyword evidence="2" id="KW-0539">Nucleus</keyword>
<evidence type="ECO:0008006" key="5">
    <source>
        <dbReference type="Google" id="ProtNLM"/>
    </source>
</evidence>
<organism evidence="3 4">
    <name type="scientific">Aspergillus sydowii CBS 593.65</name>
    <dbReference type="NCBI Taxonomy" id="1036612"/>
    <lineage>
        <taxon>Eukaryota</taxon>
        <taxon>Fungi</taxon>
        <taxon>Dikarya</taxon>
        <taxon>Ascomycota</taxon>
        <taxon>Pezizomycotina</taxon>
        <taxon>Eurotiomycetes</taxon>
        <taxon>Eurotiomycetidae</taxon>
        <taxon>Eurotiales</taxon>
        <taxon>Aspergillaceae</taxon>
        <taxon>Aspergillus</taxon>
        <taxon>Aspergillus subgen. Nidulantes</taxon>
    </lineage>
</organism>
<gene>
    <name evidence="3" type="ORF">ASPSYDRAFT_136852</name>
</gene>
<dbReference type="AlphaFoldDB" id="A0A1L9T1X2"/>
<accession>A0A1L9T1X2</accession>
<dbReference type="InterPro" id="IPR021858">
    <property type="entry name" value="Fun_TF"/>
</dbReference>
<dbReference type="GO" id="GO:0045944">
    <property type="term" value="P:positive regulation of transcription by RNA polymerase II"/>
    <property type="evidence" value="ECO:0007669"/>
    <property type="project" value="TreeGrafter"/>
</dbReference>
<dbReference type="EMBL" id="KV878597">
    <property type="protein sequence ID" value="OJJ53341.1"/>
    <property type="molecule type" value="Genomic_DNA"/>
</dbReference>
<dbReference type="RefSeq" id="XP_040697147.1">
    <property type="nucleotide sequence ID" value="XM_040840776.1"/>
</dbReference>
<dbReference type="GO" id="GO:0005634">
    <property type="term" value="C:nucleus"/>
    <property type="evidence" value="ECO:0007669"/>
    <property type="project" value="UniProtKB-SubCell"/>
</dbReference>
<dbReference type="GO" id="GO:0000976">
    <property type="term" value="F:transcription cis-regulatory region binding"/>
    <property type="evidence" value="ECO:0007669"/>
    <property type="project" value="TreeGrafter"/>
</dbReference>
<evidence type="ECO:0000313" key="4">
    <source>
        <dbReference type="Proteomes" id="UP000184356"/>
    </source>
</evidence>
<dbReference type="GO" id="GO:0003700">
    <property type="term" value="F:DNA-binding transcription factor activity"/>
    <property type="evidence" value="ECO:0007669"/>
    <property type="project" value="TreeGrafter"/>
</dbReference>
<evidence type="ECO:0000313" key="3">
    <source>
        <dbReference type="EMBL" id="OJJ53341.1"/>
    </source>
</evidence>
<protein>
    <recommendedName>
        <fullName evidence="5">ARCA protein</fullName>
    </recommendedName>
</protein>
<name>A0A1L9T1X2_9EURO</name>
<dbReference type="OrthoDB" id="4525710at2759"/>
<sequence>MPGLPKNRRDLQTDPQQAPLQTWLQRQIRLFLSGRSRKFDFVDESDAVVASYSRGTVRDTDFDGVAGDDAQSTISHSLGGQEPGWSFGHMSFHPTPDISEPGSGLRTHLSIPQSYTYFVHDDRRTSNQAKSRLEATLIRYFVEELSRWFDICDPDRHFARMVPQRARNCPSLLHAILTASARHLTRMERCRKPGGRFSWKGALIPDLSDDTALHYHNRCIMELQSLSGDVEQIHNENLLAAAIVLRFYEEIDSPLEDNNDNGVLLRVLNIFVSTQLPSADAFPCSLVEMYHSKAPSESQAQYTQAGGLRRACFCVAFRQEFYKSFMNQRPFTIPLSRWNSFRTFNPAGDVLLREQRNEQLPEYRQRPLAKALPIRGGLISPASPSFEPIYTREYFENPKADEIFPEIWFTDGCHATAAAHIELAKMLLVAFDPNLPKFGQGHMASMKGLMKMMRATVLWVCGIALHNRASPSVFVDATMAISACGQYITDEEERRALMEVLKIAECEYVWPTGGVSEKLRRAWEE</sequence>
<evidence type="ECO:0000256" key="1">
    <source>
        <dbReference type="ARBA" id="ARBA00004123"/>
    </source>
</evidence>
<dbReference type="GeneID" id="63756849"/>
<reference evidence="4" key="1">
    <citation type="journal article" date="2017" name="Genome Biol.">
        <title>Comparative genomics reveals high biological diversity and specific adaptations in the industrially and medically important fungal genus Aspergillus.</title>
        <authorList>
            <person name="de Vries R.P."/>
            <person name="Riley R."/>
            <person name="Wiebenga A."/>
            <person name="Aguilar-Osorio G."/>
            <person name="Amillis S."/>
            <person name="Uchima C.A."/>
            <person name="Anderluh G."/>
            <person name="Asadollahi M."/>
            <person name="Askin M."/>
            <person name="Barry K."/>
            <person name="Battaglia E."/>
            <person name="Bayram O."/>
            <person name="Benocci T."/>
            <person name="Braus-Stromeyer S.A."/>
            <person name="Caldana C."/>
            <person name="Canovas D."/>
            <person name="Cerqueira G.C."/>
            <person name="Chen F."/>
            <person name="Chen W."/>
            <person name="Choi C."/>
            <person name="Clum A."/>
            <person name="Dos Santos R.A."/>
            <person name="Damasio A.R."/>
            <person name="Diallinas G."/>
            <person name="Emri T."/>
            <person name="Fekete E."/>
            <person name="Flipphi M."/>
            <person name="Freyberg S."/>
            <person name="Gallo A."/>
            <person name="Gournas C."/>
            <person name="Habgood R."/>
            <person name="Hainaut M."/>
            <person name="Harispe M.L."/>
            <person name="Henrissat B."/>
            <person name="Hilden K.S."/>
            <person name="Hope R."/>
            <person name="Hossain A."/>
            <person name="Karabika E."/>
            <person name="Karaffa L."/>
            <person name="Karanyi Z."/>
            <person name="Krasevec N."/>
            <person name="Kuo A."/>
            <person name="Kusch H."/>
            <person name="LaButti K."/>
            <person name="Lagendijk E.L."/>
            <person name="Lapidus A."/>
            <person name="Levasseur A."/>
            <person name="Lindquist E."/>
            <person name="Lipzen A."/>
            <person name="Logrieco A.F."/>
            <person name="MacCabe A."/>
            <person name="Maekelae M.R."/>
            <person name="Malavazi I."/>
            <person name="Melin P."/>
            <person name="Meyer V."/>
            <person name="Mielnichuk N."/>
            <person name="Miskei M."/>
            <person name="Molnar A.P."/>
            <person name="Mule G."/>
            <person name="Ngan C.Y."/>
            <person name="Orejas M."/>
            <person name="Orosz E."/>
            <person name="Ouedraogo J.P."/>
            <person name="Overkamp K.M."/>
            <person name="Park H.-S."/>
            <person name="Perrone G."/>
            <person name="Piumi F."/>
            <person name="Punt P.J."/>
            <person name="Ram A.F."/>
            <person name="Ramon A."/>
            <person name="Rauscher S."/>
            <person name="Record E."/>
            <person name="Riano-Pachon D.M."/>
            <person name="Robert V."/>
            <person name="Roehrig J."/>
            <person name="Ruller R."/>
            <person name="Salamov A."/>
            <person name="Salih N.S."/>
            <person name="Samson R.A."/>
            <person name="Sandor E."/>
            <person name="Sanguinetti M."/>
            <person name="Schuetze T."/>
            <person name="Sepcic K."/>
            <person name="Shelest E."/>
            <person name="Sherlock G."/>
            <person name="Sophianopoulou V."/>
            <person name="Squina F.M."/>
            <person name="Sun H."/>
            <person name="Susca A."/>
            <person name="Todd R.B."/>
            <person name="Tsang A."/>
            <person name="Unkles S.E."/>
            <person name="van de Wiele N."/>
            <person name="van Rossen-Uffink D."/>
            <person name="Oliveira J.V."/>
            <person name="Vesth T.C."/>
            <person name="Visser J."/>
            <person name="Yu J.-H."/>
            <person name="Zhou M."/>
            <person name="Andersen M.R."/>
            <person name="Archer D.B."/>
            <person name="Baker S.E."/>
            <person name="Benoit I."/>
            <person name="Brakhage A.A."/>
            <person name="Braus G.H."/>
            <person name="Fischer R."/>
            <person name="Frisvad J.C."/>
            <person name="Goldman G.H."/>
            <person name="Houbraken J."/>
            <person name="Oakley B."/>
            <person name="Pocsi I."/>
            <person name="Scazzocchio C."/>
            <person name="Seiboth B."/>
            <person name="vanKuyk P.A."/>
            <person name="Wortman J."/>
            <person name="Dyer P.S."/>
            <person name="Grigoriev I.V."/>
        </authorList>
    </citation>
    <scope>NUCLEOTIDE SEQUENCE [LARGE SCALE GENOMIC DNA]</scope>
    <source>
        <strain evidence="4">CBS 593.65</strain>
    </source>
</reference>
<proteinExistence type="predicted"/>
<dbReference type="PANTHER" id="PTHR37534">
    <property type="entry name" value="TRANSCRIPTIONAL ACTIVATOR PROTEIN UGA3"/>
    <property type="match status" value="1"/>
</dbReference>